<dbReference type="RefSeq" id="WP_308448570.1">
    <property type="nucleotide sequence ID" value="NZ_JAJEQC010000002.1"/>
</dbReference>
<evidence type="ECO:0000256" key="1">
    <source>
        <dbReference type="ARBA" id="ARBA00022670"/>
    </source>
</evidence>
<evidence type="ECO:0000256" key="2">
    <source>
        <dbReference type="ARBA" id="ARBA00022801"/>
    </source>
</evidence>
<evidence type="ECO:0000259" key="5">
    <source>
        <dbReference type="Pfam" id="PF13180"/>
    </source>
</evidence>
<dbReference type="InterPro" id="IPR051201">
    <property type="entry name" value="Chloro_Bact_Ser_Proteases"/>
</dbReference>
<accession>A0AAE3AJL8</accession>
<dbReference type="InterPro" id="IPR001940">
    <property type="entry name" value="Peptidase_S1C"/>
</dbReference>
<dbReference type="PANTHER" id="PTHR43343:SF3">
    <property type="entry name" value="PROTEASE DO-LIKE 8, CHLOROPLASTIC"/>
    <property type="match status" value="1"/>
</dbReference>
<dbReference type="AlphaFoldDB" id="A0AAE3AJL8"/>
<evidence type="ECO:0000313" key="6">
    <source>
        <dbReference type="EMBL" id="MCC2135985.1"/>
    </source>
</evidence>
<organism evidence="6 7">
    <name type="scientific">Hominenteromicrobium mulieris</name>
    <dbReference type="NCBI Taxonomy" id="2885357"/>
    <lineage>
        <taxon>Bacteria</taxon>
        <taxon>Bacillati</taxon>
        <taxon>Bacillota</taxon>
        <taxon>Clostridia</taxon>
        <taxon>Eubacteriales</taxon>
        <taxon>Oscillospiraceae</taxon>
        <taxon>Hominenteromicrobium</taxon>
    </lineage>
</organism>
<dbReference type="Pfam" id="PF13365">
    <property type="entry name" value="Trypsin_2"/>
    <property type="match status" value="1"/>
</dbReference>
<gene>
    <name evidence="6" type="ORF">LKD31_03020</name>
</gene>
<feature type="compositionally biased region" description="Low complexity" evidence="3">
    <location>
        <begin position="22"/>
        <end position="55"/>
    </location>
</feature>
<dbReference type="SUPFAM" id="SSF50494">
    <property type="entry name" value="Trypsin-like serine proteases"/>
    <property type="match status" value="1"/>
</dbReference>
<dbReference type="InterPro" id="IPR001478">
    <property type="entry name" value="PDZ"/>
</dbReference>
<feature type="region of interest" description="Disordered" evidence="3">
    <location>
        <begin position="202"/>
        <end position="243"/>
    </location>
</feature>
<dbReference type="GO" id="GO:0004252">
    <property type="term" value="F:serine-type endopeptidase activity"/>
    <property type="evidence" value="ECO:0007669"/>
    <property type="project" value="InterPro"/>
</dbReference>
<dbReference type="SUPFAM" id="SSF50156">
    <property type="entry name" value="PDZ domain-like"/>
    <property type="match status" value="1"/>
</dbReference>
<keyword evidence="2" id="KW-0378">Hydrolase</keyword>
<dbReference type="PANTHER" id="PTHR43343">
    <property type="entry name" value="PEPTIDASE S12"/>
    <property type="match status" value="1"/>
</dbReference>
<dbReference type="Pfam" id="PF13180">
    <property type="entry name" value="PDZ_2"/>
    <property type="match status" value="1"/>
</dbReference>
<dbReference type="InterPro" id="IPR036034">
    <property type="entry name" value="PDZ_sf"/>
</dbReference>
<dbReference type="PRINTS" id="PR00834">
    <property type="entry name" value="PROTEASES2C"/>
</dbReference>
<sequence>MDDFENKTPEMQEPASSEDNIPETPETAETIPAEPTVSDEPAAPAEPTVTPEPTVSDAPTAEPLPNAEQAPEARPIPNVNIPPQPQPVQHTGYYPPQPPYQPYPYNTQPNAPQYGYANYNTQPQSGQYPPPYGQGAYPPPYPQNMQNPYPHPAPQKRRMPLGLRILIIVMSVLVAGSVIGFASYGIYAAVNRDYGITTLPGDQLIPNFPHENDGSDSETPGEDETPDTDESFTPPDITVTPNTEGIILNKEPNTAELDIDAVYDKVIPSTVLVITQSGETQGTGTGIFATEDGYIITNSHVILNSKSVSVQVKTYDGELHDAVVVGFDKTTDLAVLKIDGTGYMPAEFGDSDDLRMGQWVVAIGNPGGEQFSGSITRGVISGLNRSVGSYSSNGMTYIQTDAAINPGNSGGPLVNLHGQVIGISSAKIVSEQYEGMGFAIPITGAKSIIDDLLAGGYVQGRVRFGIKGTAITQMQASMYDVPQGFMISEIDEDSCFNGTDVQAYDIITAIDDTETKSLEELANALLNYKPGDTAEIHLFRPNESGVGGEEFTVTVTLLEDKGETQG</sequence>
<protein>
    <submittedName>
        <fullName evidence="6">Trypsin-like peptidase domain-containing protein</fullName>
    </submittedName>
</protein>
<keyword evidence="1" id="KW-0645">Protease</keyword>
<dbReference type="GO" id="GO:0006508">
    <property type="term" value="P:proteolysis"/>
    <property type="evidence" value="ECO:0007669"/>
    <property type="project" value="UniProtKB-KW"/>
</dbReference>
<evidence type="ECO:0000313" key="7">
    <source>
        <dbReference type="Proteomes" id="UP001199424"/>
    </source>
</evidence>
<dbReference type="InterPro" id="IPR009003">
    <property type="entry name" value="Peptidase_S1_PA"/>
</dbReference>
<feature type="compositionally biased region" description="Acidic residues" evidence="3">
    <location>
        <begin position="214"/>
        <end position="230"/>
    </location>
</feature>
<keyword evidence="4" id="KW-0812">Transmembrane</keyword>
<reference evidence="6" key="1">
    <citation type="submission" date="2021-10" db="EMBL/GenBank/DDBJ databases">
        <title>Anaerobic single-cell dispensing facilitates the cultivation of human gut bacteria.</title>
        <authorList>
            <person name="Afrizal A."/>
        </authorList>
    </citation>
    <scope>NUCLEOTIDE SEQUENCE</scope>
    <source>
        <strain evidence="6">CLA-AA-H250</strain>
    </source>
</reference>
<feature type="transmembrane region" description="Helical" evidence="4">
    <location>
        <begin position="165"/>
        <end position="187"/>
    </location>
</feature>
<feature type="region of interest" description="Disordered" evidence="3">
    <location>
        <begin position="1"/>
        <end position="135"/>
    </location>
</feature>
<dbReference type="Proteomes" id="UP001199424">
    <property type="component" value="Unassembled WGS sequence"/>
</dbReference>
<comment type="caution">
    <text evidence="6">The sequence shown here is derived from an EMBL/GenBank/DDBJ whole genome shotgun (WGS) entry which is preliminary data.</text>
</comment>
<feature type="compositionally biased region" description="Basic and acidic residues" evidence="3">
    <location>
        <begin position="1"/>
        <end position="10"/>
    </location>
</feature>
<keyword evidence="4" id="KW-0472">Membrane</keyword>
<dbReference type="Gene3D" id="2.30.42.10">
    <property type="match status" value="1"/>
</dbReference>
<evidence type="ECO:0000256" key="4">
    <source>
        <dbReference type="SAM" id="Phobius"/>
    </source>
</evidence>
<feature type="domain" description="PDZ" evidence="5">
    <location>
        <begin position="481"/>
        <end position="555"/>
    </location>
</feature>
<keyword evidence="4" id="KW-1133">Transmembrane helix</keyword>
<feature type="compositionally biased region" description="Low complexity" evidence="3">
    <location>
        <begin position="103"/>
        <end position="114"/>
    </location>
</feature>
<dbReference type="Gene3D" id="2.40.10.120">
    <property type="match status" value="1"/>
</dbReference>
<keyword evidence="7" id="KW-1185">Reference proteome</keyword>
<proteinExistence type="predicted"/>
<name>A0AAE3AJL8_9FIRM</name>
<evidence type="ECO:0000256" key="3">
    <source>
        <dbReference type="SAM" id="MobiDB-lite"/>
    </source>
</evidence>
<dbReference type="EMBL" id="JAJEQC010000002">
    <property type="protein sequence ID" value="MCC2135985.1"/>
    <property type="molecule type" value="Genomic_DNA"/>
</dbReference>